<dbReference type="InterPro" id="IPR049409">
    <property type="entry name" value="UvsW_N"/>
</dbReference>
<dbReference type="Proteomes" id="UP000226396">
    <property type="component" value="Segment"/>
</dbReference>
<evidence type="ECO:0000256" key="3">
    <source>
        <dbReference type="ARBA" id="ARBA00022806"/>
    </source>
</evidence>
<dbReference type="PANTHER" id="PTHR11274">
    <property type="entry name" value="RAD25/XP-B DNA REPAIR HELICASE"/>
    <property type="match status" value="1"/>
</dbReference>
<accession>A0A223W039</accession>
<dbReference type="InterPro" id="IPR014001">
    <property type="entry name" value="Helicase_ATP-bd"/>
</dbReference>
<protein>
    <submittedName>
        <fullName evidence="6">DNA helicase</fullName>
    </submittedName>
</protein>
<evidence type="ECO:0000256" key="1">
    <source>
        <dbReference type="ARBA" id="ARBA00022741"/>
    </source>
</evidence>
<dbReference type="GO" id="GO:0005524">
    <property type="term" value="F:ATP binding"/>
    <property type="evidence" value="ECO:0007669"/>
    <property type="project" value="UniProtKB-KW"/>
</dbReference>
<dbReference type="PROSITE" id="PS51192">
    <property type="entry name" value="HELICASE_ATP_BIND_1"/>
    <property type="match status" value="1"/>
</dbReference>
<dbReference type="EMBL" id="MF403007">
    <property type="protein sequence ID" value="ASV44636.1"/>
    <property type="molecule type" value="Genomic_DNA"/>
</dbReference>
<reference evidence="6 7" key="1">
    <citation type="submission" date="2017-06" db="EMBL/GenBank/DDBJ databases">
        <authorList>
            <person name="Kim H.J."/>
            <person name="Triplett B.A."/>
        </authorList>
    </citation>
    <scope>NUCLEOTIDE SEQUENCE [LARGE SCALE GENOMIC DNA]</scope>
</reference>
<keyword evidence="2" id="KW-0378">Hydrolase</keyword>
<dbReference type="InterPro" id="IPR050615">
    <property type="entry name" value="ATP-dep_DNA_Helicase"/>
</dbReference>
<dbReference type="InterPro" id="IPR049430">
    <property type="entry name" value="UvsW_N_sf"/>
</dbReference>
<dbReference type="InterPro" id="IPR006935">
    <property type="entry name" value="Helicase/UvrB_N"/>
</dbReference>
<dbReference type="SUPFAM" id="SSF52540">
    <property type="entry name" value="P-loop containing nucleoside triphosphate hydrolases"/>
    <property type="match status" value="2"/>
</dbReference>
<feature type="domain" description="Helicase ATP-binding" evidence="5">
    <location>
        <begin position="123"/>
        <end position="279"/>
    </location>
</feature>
<proteinExistence type="predicted"/>
<keyword evidence="7" id="KW-1185">Reference proteome</keyword>
<name>A0A223W039_9CAUD</name>
<evidence type="ECO:0000313" key="6">
    <source>
        <dbReference type="EMBL" id="ASV44636.1"/>
    </source>
</evidence>
<dbReference type="GO" id="GO:0003677">
    <property type="term" value="F:DNA binding"/>
    <property type="evidence" value="ECO:0007669"/>
    <property type="project" value="InterPro"/>
</dbReference>
<dbReference type="GO" id="GO:0004386">
    <property type="term" value="F:helicase activity"/>
    <property type="evidence" value="ECO:0007669"/>
    <property type="project" value="UniProtKB-KW"/>
</dbReference>
<keyword evidence="1" id="KW-0547">Nucleotide-binding</keyword>
<dbReference type="SMART" id="SM00487">
    <property type="entry name" value="DEXDc"/>
    <property type="match status" value="1"/>
</dbReference>
<dbReference type="Pfam" id="PF04851">
    <property type="entry name" value="ResIII"/>
    <property type="match status" value="1"/>
</dbReference>
<keyword evidence="4" id="KW-0067">ATP-binding</keyword>
<keyword evidence="3 6" id="KW-0347">Helicase</keyword>
<dbReference type="Gene3D" id="3.30.780.20">
    <property type="match status" value="1"/>
</dbReference>
<dbReference type="Gene3D" id="3.40.50.300">
    <property type="entry name" value="P-loop containing nucleotide triphosphate hydrolases"/>
    <property type="match status" value="2"/>
</dbReference>
<dbReference type="InterPro" id="IPR027417">
    <property type="entry name" value="P-loop_NTPase"/>
</dbReference>
<dbReference type="RefSeq" id="YP_010662963.1">
    <property type="nucleotide sequence ID" value="NC_070890.1"/>
</dbReference>
<evidence type="ECO:0000313" key="7">
    <source>
        <dbReference type="Proteomes" id="UP000226396"/>
    </source>
</evidence>
<evidence type="ECO:0000256" key="4">
    <source>
        <dbReference type="ARBA" id="ARBA00022840"/>
    </source>
</evidence>
<dbReference type="GO" id="GO:0016787">
    <property type="term" value="F:hydrolase activity"/>
    <property type="evidence" value="ECO:0007669"/>
    <property type="project" value="UniProtKB-KW"/>
</dbReference>
<dbReference type="Pfam" id="PF21241">
    <property type="entry name" value="UvsW_N"/>
    <property type="match status" value="1"/>
</dbReference>
<dbReference type="PANTHER" id="PTHR11274:SF0">
    <property type="entry name" value="GENERAL TRANSCRIPTION AND DNA REPAIR FACTOR IIH HELICASE SUBUNIT XPB"/>
    <property type="match status" value="1"/>
</dbReference>
<dbReference type="KEGG" id="vg:77938980"/>
<sequence>MFEVEIENLNETFVRINSNNRAVYDDLYSRFSFEVPGAKFMPAFKDGSWDGFIRLFHYRDRLLYKGLGNELVKMLKESDYGKVRFKGFEKREDISEKFYDLVERIKKELPEDIDPYDFQIETALDALQRSRALILSPTSSGKSLLIYIMYRFIEEYELEEKDKYLLIVPSITLVDQMADDFRIFGYKKKIHQIVGGSKKDDEEAKIYVSTWQSLQKQSALWFKKFKGLTVDEVHGATAKSLKDSVEKCTNAVFKHGLTGTLTELETDEMMLRGLFGKIIVATTYKEMRERGIIPDVKIEMRRVRYSKRYETVCQSVKGDFQMESAFVQSNEGRDEVLLEIARENFDKNGIFLFKEIKHLKRIETLFRKHFNRPIVIINGGVAREVRADIRRQIDEQAALGNRGIILLATYGTMSTGVSIKNLDYGVYAASVKSKIKALQSLGRLLRKSTTKLGAWLYDVWDDLSEWHKKEDNYSKKHALLRHRFYSEAEFDIIESFRIVE</sequence>
<evidence type="ECO:0000256" key="2">
    <source>
        <dbReference type="ARBA" id="ARBA00022801"/>
    </source>
</evidence>
<organism evidence="6 7">
    <name type="scientific">Agrobacterium phage Atu_ph04</name>
    <dbReference type="NCBI Taxonomy" id="2024263"/>
    <lineage>
        <taxon>Viruses</taxon>
        <taxon>Duplodnaviria</taxon>
        <taxon>Heunggongvirae</taxon>
        <taxon>Uroviricota</taxon>
        <taxon>Caudoviricetes</taxon>
        <taxon>Pootjesviridae</taxon>
        <taxon>Rollinsvirus</taxon>
        <taxon>Rollinsvirus ph04</taxon>
    </lineage>
</organism>
<evidence type="ECO:0000259" key="5">
    <source>
        <dbReference type="PROSITE" id="PS51192"/>
    </source>
</evidence>
<dbReference type="GeneID" id="77938980"/>